<sequence length="76" mass="8534">MSLLSLFWLPLSVLKFHALFGFGAYSVPDQYRALCPANRLTAEMAQAEARIDSLVYTLFELTDEEIALLEAAIETH</sequence>
<dbReference type="AlphaFoldDB" id="A0A9X1B2H1"/>
<proteinExistence type="predicted"/>
<reference evidence="1 2" key="1">
    <citation type="journal article" date="2020" name="Microorganisms">
        <title>Osmotic Adaptation and Compatible Solute Biosynthesis of Phototrophic Bacteria as Revealed from Genome Analyses.</title>
        <authorList>
            <person name="Imhoff J.F."/>
            <person name="Rahn T."/>
            <person name="Kunzel S."/>
            <person name="Keller A."/>
            <person name="Neulinger S.C."/>
        </authorList>
    </citation>
    <scope>NUCLEOTIDE SEQUENCE [LARGE SCALE GENOMIC DNA]</scope>
    <source>
        <strain evidence="1 2">DSM 25653</strain>
    </source>
</reference>
<accession>A0A9X1B2H1</accession>
<evidence type="ECO:0000313" key="1">
    <source>
        <dbReference type="EMBL" id="MBK1617310.1"/>
    </source>
</evidence>
<comment type="caution">
    <text evidence="1">The sequence shown here is derived from an EMBL/GenBank/DDBJ whole genome shotgun (WGS) entry which is preliminary data.</text>
</comment>
<gene>
    <name evidence="1" type="ORF">CKO42_02350</name>
</gene>
<evidence type="ECO:0000313" key="2">
    <source>
        <dbReference type="Proteomes" id="UP001138768"/>
    </source>
</evidence>
<name>A0A9X1B2H1_9GAMM</name>
<keyword evidence="2" id="KW-1185">Reference proteome</keyword>
<protein>
    <submittedName>
        <fullName evidence="1">Uncharacterized protein</fullName>
    </submittedName>
</protein>
<organism evidence="1 2">
    <name type="scientific">Lamprobacter modestohalophilus</name>
    <dbReference type="NCBI Taxonomy" id="1064514"/>
    <lineage>
        <taxon>Bacteria</taxon>
        <taxon>Pseudomonadati</taxon>
        <taxon>Pseudomonadota</taxon>
        <taxon>Gammaproteobacteria</taxon>
        <taxon>Chromatiales</taxon>
        <taxon>Chromatiaceae</taxon>
        <taxon>Lamprobacter</taxon>
    </lineage>
</organism>
<dbReference type="EMBL" id="NRRY01000003">
    <property type="protein sequence ID" value="MBK1617310.1"/>
    <property type="molecule type" value="Genomic_DNA"/>
</dbReference>
<dbReference type="Proteomes" id="UP001138768">
    <property type="component" value="Unassembled WGS sequence"/>
</dbReference>